<gene>
    <name evidence="8" type="ORF">EB796_007830</name>
</gene>
<feature type="active site" description="Acyl-ester intermediate" evidence="5">
    <location>
        <position position="222"/>
    </location>
</feature>
<keyword evidence="4" id="KW-1015">Disulfide bond</keyword>
<dbReference type="InterPro" id="IPR050654">
    <property type="entry name" value="AChE-related_enzymes"/>
</dbReference>
<dbReference type="Proteomes" id="UP000593567">
    <property type="component" value="Unassembled WGS sequence"/>
</dbReference>
<reference evidence="8" key="1">
    <citation type="submission" date="2020-06" db="EMBL/GenBank/DDBJ databases">
        <title>Draft genome of Bugula neritina, a colonial animal packing powerful symbionts and potential medicines.</title>
        <authorList>
            <person name="Rayko M."/>
        </authorList>
    </citation>
    <scope>NUCLEOTIDE SEQUENCE [LARGE SCALE GENOMIC DNA]</scope>
    <source>
        <strain evidence="8">Kwan_BN1</strain>
    </source>
</reference>
<dbReference type="InterPro" id="IPR029058">
    <property type="entry name" value="AB_hydrolase_fold"/>
</dbReference>
<feature type="chain" id="PRO_5029896393" evidence="6">
    <location>
        <begin position="22"/>
        <end position="631"/>
    </location>
</feature>
<dbReference type="Gene3D" id="3.40.50.1820">
    <property type="entry name" value="alpha/beta hydrolase"/>
    <property type="match status" value="1"/>
</dbReference>
<keyword evidence="2" id="KW-0719">Serine esterase</keyword>
<evidence type="ECO:0000256" key="4">
    <source>
        <dbReference type="ARBA" id="ARBA00023157"/>
    </source>
</evidence>
<dbReference type="InterPro" id="IPR002018">
    <property type="entry name" value="CarbesteraseB"/>
</dbReference>
<evidence type="ECO:0000256" key="1">
    <source>
        <dbReference type="ARBA" id="ARBA00005964"/>
    </source>
</evidence>
<keyword evidence="6" id="KW-0732">Signal</keyword>
<accession>A0A7J7K7F9</accession>
<organism evidence="8 9">
    <name type="scientific">Bugula neritina</name>
    <name type="common">Brown bryozoan</name>
    <name type="synonym">Sertularia neritina</name>
    <dbReference type="NCBI Taxonomy" id="10212"/>
    <lineage>
        <taxon>Eukaryota</taxon>
        <taxon>Metazoa</taxon>
        <taxon>Spiralia</taxon>
        <taxon>Lophotrochozoa</taxon>
        <taxon>Bryozoa</taxon>
        <taxon>Gymnolaemata</taxon>
        <taxon>Cheilostomatida</taxon>
        <taxon>Flustrina</taxon>
        <taxon>Buguloidea</taxon>
        <taxon>Bugulidae</taxon>
        <taxon>Bugula</taxon>
    </lineage>
</organism>
<feature type="domain" description="Carboxylesterase type B" evidence="7">
    <location>
        <begin position="29"/>
        <end position="565"/>
    </location>
</feature>
<proteinExistence type="inferred from homology"/>
<dbReference type="GO" id="GO:0003990">
    <property type="term" value="F:acetylcholinesterase activity"/>
    <property type="evidence" value="ECO:0007669"/>
    <property type="project" value="TreeGrafter"/>
</dbReference>
<feature type="active site" description="Charge relay system" evidence="5">
    <location>
        <position position="350"/>
    </location>
</feature>
<feature type="active site" description="Charge relay system" evidence="5">
    <location>
        <position position="477"/>
    </location>
</feature>
<keyword evidence="9" id="KW-1185">Reference proteome</keyword>
<dbReference type="PANTHER" id="PTHR43918">
    <property type="entry name" value="ACETYLCHOLINESTERASE"/>
    <property type="match status" value="1"/>
</dbReference>
<name>A0A7J7K7F9_BUGNE</name>
<sequence>MDWLSYCALWVFSFMVVTVDSTEDFTRRRLHKGWVTGNRHSVLDGIIVHEYLGIPMGKPPIGNRRFRKPEPVDPWMGQYNASKRSNACINFKDVQFGDFYGSDVWNPEEPRSEDCLYINAWIPNPGEMTEKKAIMVWIYGGGFYSGSSTLDIYDGRYLAASQNVIVVSMQYRLGILGFLNLESEEAPGNMALFDQLMGLQWVQDNAEYLYGDKNNVTIMGESAGSVSVSLHLISAKSRNLFNRAILQSGAATANWALMTVESSWYRLNKTIYSKDIGCSTITTHVPTLMKCLRSVPAGVLFDYSWAPSGIAQFSWLPSVDHDFLTELPETSLRKGNFKRCPILIGSNANEGSSFLVYEFYYQGFGPIFKSKEINFTISHSRFVNDINRAFRYYPQWPTSMNQFGKDAIAFRYTDWRNKDDSLLNRHNIDLSVGDYHFLCPTNAFSQYFVNVGLPVYYYYFTHRSTRNPWGKWMGVMHGDEIFFTFGLPIRPDSQYTEDEKLLSMHMMQLWSNFSKTGHPNGLDNGGLWSWTPASQFGKEFYELSIPSLTSPTFGSGPRTEHCAFWDSYLPGLVTGTADIHDVEKEWKEQFAEWNTYIVHWKHEYQNYMQTEYEQTKCDQQLNVQKRETGEL</sequence>
<dbReference type="EMBL" id="VXIV02001218">
    <property type="protein sequence ID" value="KAF6033861.1"/>
    <property type="molecule type" value="Genomic_DNA"/>
</dbReference>
<evidence type="ECO:0000259" key="7">
    <source>
        <dbReference type="Pfam" id="PF00135"/>
    </source>
</evidence>
<comment type="similarity">
    <text evidence="1">Belongs to the type-B carboxylesterase/lipase family.</text>
</comment>
<comment type="caution">
    <text evidence="8">The sequence shown here is derived from an EMBL/GenBank/DDBJ whole genome shotgun (WGS) entry which is preliminary data.</text>
</comment>
<evidence type="ECO:0000256" key="6">
    <source>
        <dbReference type="SAM" id="SignalP"/>
    </source>
</evidence>
<dbReference type="PANTHER" id="PTHR43918:SF12">
    <property type="entry name" value="ACETYLCHOLINESTERASE 1"/>
    <property type="match status" value="1"/>
</dbReference>
<dbReference type="OrthoDB" id="9000293at2759"/>
<evidence type="ECO:0000256" key="2">
    <source>
        <dbReference type="ARBA" id="ARBA00022487"/>
    </source>
</evidence>
<dbReference type="GO" id="GO:0005886">
    <property type="term" value="C:plasma membrane"/>
    <property type="evidence" value="ECO:0007669"/>
    <property type="project" value="TreeGrafter"/>
</dbReference>
<dbReference type="PRINTS" id="PR00878">
    <property type="entry name" value="CHOLNESTRASE"/>
</dbReference>
<dbReference type="InterPro" id="IPR000997">
    <property type="entry name" value="Cholinesterase"/>
</dbReference>
<evidence type="ECO:0000313" key="9">
    <source>
        <dbReference type="Proteomes" id="UP000593567"/>
    </source>
</evidence>
<keyword evidence="3" id="KW-0378">Hydrolase</keyword>
<protein>
    <submittedName>
        <fullName evidence="8">BCHE</fullName>
    </submittedName>
</protein>
<dbReference type="Pfam" id="PF00135">
    <property type="entry name" value="COesterase"/>
    <property type="match status" value="1"/>
</dbReference>
<dbReference type="GO" id="GO:0006581">
    <property type="term" value="P:acetylcholine catabolic process"/>
    <property type="evidence" value="ECO:0007669"/>
    <property type="project" value="TreeGrafter"/>
</dbReference>
<evidence type="ECO:0000313" key="8">
    <source>
        <dbReference type="EMBL" id="KAF6033861.1"/>
    </source>
</evidence>
<evidence type="ECO:0000256" key="5">
    <source>
        <dbReference type="PIRSR" id="PIRSR600997-1"/>
    </source>
</evidence>
<dbReference type="GO" id="GO:0019695">
    <property type="term" value="P:choline metabolic process"/>
    <property type="evidence" value="ECO:0007669"/>
    <property type="project" value="TreeGrafter"/>
</dbReference>
<dbReference type="SUPFAM" id="SSF53474">
    <property type="entry name" value="alpha/beta-Hydrolases"/>
    <property type="match status" value="1"/>
</dbReference>
<dbReference type="AlphaFoldDB" id="A0A7J7K7F9"/>
<dbReference type="FunFam" id="3.40.50.1820:FF:000029">
    <property type="entry name" value="Acetylcholinesterase"/>
    <property type="match status" value="1"/>
</dbReference>
<feature type="signal peptide" evidence="6">
    <location>
        <begin position="1"/>
        <end position="21"/>
    </location>
</feature>
<dbReference type="GO" id="GO:0005615">
    <property type="term" value="C:extracellular space"/>
    <property type="evidence" value="ECO:0007669"/>
    <property type="project" value="TreeGrafter"/>
</dbReference>
<evidence type="ECO:0000256" key="3">
    <source>
        <dbReference type="ARBA" id="ARBA00022801"/>
    </source>
</evidence>